<evidence type="ECO:0000313" key="2">
    <source>
        <dbReference type="EMBL" id="KJH44700.1"/>
    </source>
</evidence>
<dbReference type="EMBL" id="KN716454">
    <property type="protein sequence ID" value="KJH44700.1"/>
    <property type="molecule type" value="Genomic_DNA"/>
</dbReference>
<name>A0A0D8XJB6_DICVI</name>
<feature type="chain" id="PRO_5002335684" evidence="1">
    <location>
        <begin position="20"/>
        <end position="103"/>
    </location>
</feature>
<reference evidence="2 3" key="1">
    <citation type="submission" date="2013-11" db="EMBL/GenBank/DDBJ databases">
        <title>Draft genome of the bovine lungworm Dictyocaulus viviparus.</title>
        <authorList>
            <person name="Mitreva M."/>
        </authorList>
    </citation>
    <scope>NUCLEOTIDE SEQUENCE [LARGE SCALE GENOMIC DNA]</scope>
    <source>
        <strain evidence="2 3">HannoverDv2000</strain>
    </source>
</reference>
<evidence type="ECO:0000313" key="3">
    <source>
        <dbReference type="Proteomes" id="UP000053766"/>
    </source>
</evidence>
<protein>
    <submittedName>
        <fullName evidence="2">Uncharacterized protein</fullName>
    </submittedName>
</protein>
<dbReference type="Proteomes" id="UP000053766">
    <property type="component" value="Unassembled WGS sequence"/>
</dbReference>
<sequence>MDIRGVLVLSFCSLAIVNGQKESDASLYTARLLPSTYGLGWRGYVIPVYGGEKTWISDDNTGANHAHLSDNDYLSRFERSMTEKMKTLKGRYNGKFRDILFGK</sequence>
<feature type="signal peptide" evidence="1">
    <location>
        <begin position="1"/>
        <end position="19"/>
    </location>
</feature>
<proteinExistence type="predicted"/>
<dbReference type="AlphaFoldDB" id="A0A0D8XJB6"/>
<evidence type="ECO:0000256" key="1">
    <source>
        <dbReference type="SAM" id="SignalP"/>
    </source>
</evidence>
<organism evidence="2 3">
    <name type="scientific">Dictyocaulus viviparus</name>
    <name type="common">Bovine lungworm</name>
    <dbReference type="NCBI Taxonomy" id="29172"/>
    <lineage>
        <taxon>Eukaryota</taxon>
        <taxon>Metazoa</taxon>
        <taxon>Ecdysozoa</taxon>
        <taxon>Nematoda</taxon>
        <taxon>Chromadorea</taxon>
        <taxon>Rhabditida</taxon>
        <taxon>Rhabditina</taxon>
        <taxon>Rhabditomorpha</taxon>
        <taxon>Strongyloidea</taxon>
        <taxon>Metastrongylidae</taxon>
        <taxon>Dictyocaulus</taxon>
    </lineage>
</organism>
<keyword evidence="1" id="KW-0732">Signal</keyword>
<reference evidence="3" key="2">
    <citation type="journal article" date="2016" name="Sci. Rep.">
        <title>Dictyocaulus viviparus genome, variome and transcriptome elucidate lungworm biology and support future intervention.</title>
        <authorList>
            <person name="McNulty S.N."/>
            <person name="Strube C."/>
            <person name="Rosa B.A."/>
            <person name="Martin J.C."/>
            <person name="Tyagi R."/>
            <person name="Choi Y.J."/>
            <person name="Wang Q."/>
            <person name="Hallsworth Pepin K."/>
            <person name="Zhang X."/>
            <person name="Ozersky P."/>
            <person name="Wilson R.K."/>
            <person name="Sternberg P.W."/>
            <person name="Gasser R.B."/>
            <person name="Mitreva M."/>
        </authorList>
    </citation>
    <scope>NUCLEOTIDE SEQUENCE [LARGE SCALE GENOMIC DNA]</scope>
    <source>
        <strain evidence="3">HannoverDv2000</strain>
    </source>
</reference>
<accession>A0A0D8XJB6</accession>
<keyword evidence="3" id="KW-1185">Reference proteome</keyword>
<dbReference type="OrthoDB" id="5843833at2759"/>
<gene>
    <name evidence="2" type="ORF">DICVIV_09257</name>
</gene>